<comment type="similarity">
    <text evidence="6">Belongs to the LpqB lipoprotein family.</text>
</comment>
<keyword evidence="1 6" id="KW-1003">Cell membrane</keyword>
<dbReference type="PROSITE" id="PS51257">
    <property type="entry name" value="PROKAR_LIPOPROTEIN"/>
    <property type="match status" value="1"/>
</dbReference>
<organism evidence="10 11">
    <name type="scientific">Corynebacterium casei LMG S-19264</name>
    <dbReference type="NCBI Taxonomy" id="1285583"/>
    <lineage>
        <taxon>Bacteria</taxon>
        <taxon>Bacillati</taxon>
        <taxon>Actinomycetota</taxon>
        <taxon>Actinomycetes</taxon>
        <taxon>Mycobacteriales</taxon>
        <taxon>Corynebacteriaceae</taxon>
        <taxon>Corynebacterium</taxon>
    </lineage>
</organism>
<dbReference type="RefSeq" id="WP_025387979.1">
    <property type="nucleotide sequence ID" value="NZ_CP004350.1"/>
</dbReference>
<evidence type="ECO:0000313" key="11">
    <source>
        <dbReference type="Proteomes" id="UP000019226"/>
    </source>
</evidence>
<dbReference type="HAMAP" id="MF_01373">
    <property type="entry name" value="LpqB_lipoprot"/>
    <property type="match status" value="1"/>
</dbReference>
<dbReference type="InterPro" id="IPR019606">
    <property type="entry name" value="GerMN"/>
</dbReference>
<evidence type="ECO:0000256" key="1">
    <source>
        <dbReference type="ARBA" id="ARBA00022475"/>
    </source>
</evidence>
<dbReference type="Pfam" id="PF25976">
    <property type="entry name" value="LpqB_N"/>
    <property type="match status" value="1"/>
</dbReference>
<dbReference type="Proteomes" id="UP000019226">
    <property type="component" value="Chromosome"/>
</dbReference>
<name>A0ABN4CF48_9CORY</name>
<evidence type="ECO:0000256" key="8">
    <source>
        <dbReference type="SAM" id="SignalP"/>
    </source>
</evidence>
<dbReference type="NCBIfam" id="NF010141">
    <property type="entry name" value="PRK13616.1"/>
    <property type="match status" value="1"/>
</dbReference>
<evidence type="ECO:0000256" key="5">
    <source>
        <dbReference type="ARBA" id="ARBA00023288"/>
    </source>
</evidence>
<keyword evidence="5 6" id="KW-0449">Lipoprotein</keyword>
<evidence type="ECO:0000256" key="6">
    <source>
        <dbReference type="HAMAP-Rule" id="MF_01373"/>
    </source>
</evidence>
<dbReference type="EMBL" id="CP004350">
    <property type="protein sequence ID" value="AHI20705.1"/>
    <property type="molecule type" value="Genomic_DNA"/>
</dbReference>
<evidence type="ECO:0000256" key="7">
    <source>
        <dbReference type="SAM" id="MobiDB-lite"/>
    </source>
</evidence>
<comment type="subcellular location">
    <subcellularLocation>
        <location evidence="6">Cell membrane</location>
        <topology evidence="6">Lipid-anchor</topology>
    </subcellularLocation>
</comment>
<protein>
    <recommendedName>
        <fullName evidence="6">Lipoprotein LpqB</fullName>
    </recommendedName>
</protein>
<reference evidence="11" key="1">
    <citation type="submission" date="2013-02" db="EMBL/GenBank/DDBJ databases">
        <title>The complete genome sequence of Corynebacterium casei LMG S-19264 (=DSM 44701).</title>
        <authorList>
            <person name="Ruckert C."/>
            <person name="Albersmeier A."/>
            <person name="Kalinowski J."/>
        </authorList>
    </citation>
    <scope>NUCLEOTIDE SEQUENCE [LARGE SCALE GENOMIC DNA]</scope>
    <source>
        <strain evidence="11">LMG S-19264</strain>
    </source>
</reference>
<gene>
    <name evidence="6" type="primary">lpqB</name>
    <name evidence="10" type="ORF">CCASEI_10750</name>
</gene>
<evidence type="ECO:0000256" key="2">
    <source>
        <dbReference type="ARBA" id="ARBA00022729"/>
    </source>
</evidence>
<feature type="region of interest" description="Disordered" evidence="7">
    <location>
        <begin position="26"/>
        <end position="46"/>
    </location>
</feature>
<keyword evidence="4 6" id="KW-0564">Palmitate</keyword>
<keyword evidence="2 6" id="KW-0732">Signal</keyword>
<feature type="chain" id="PRO_5046687716" description="Lipoprotein LpqB" evidence="8">
    <location>
        <begin position="25"/>
        <end position="563"/>
    </location>
</feature>
<keyword evidence="11" id="KW-1185">Reference proteome</keyword>
<dbReference type="InterPro" id="IPR059026">
    <property type="entry name" value="LpqB_N"/>
</dbReference>
<dbReference type="InterPro" id="IPR018910">
    <property type="entry name" value="LpqB_C"/>
</dbReference>
<evidence type="ECO:0000259" key="9">
    <source>
        <dbReference type="SMART" id="SM00909"/>
    </source>
</evidence>
<dbReference type="SMART" id="SM00909">
    <property type="entry name" value="Germane"/>
    <property type="match status" value="1"/>
</dbReference>
<evidence type="ECO:0000256" key="4">
    <source>
        <dbReference type="ARBA" id="ARBA00023139"/>
    </source>
</evidence>
<keyword evidence="3 6" id="KW-0472">Membrane</keyword>
<dbReference type="InterPro" id="IPR023959">
    <property type="entry name" value="LpqB"/>
</dbReference>
<dbReference type="Pfam" id="PF10646">
    <property type="entry name" value="Germane"/>
    <property type="match status" value="1"/>
</dbReference>
<feature type="domain" description="GerMN" evidence="9">
    <location>
        <begin position="197"/>
        <end position="280"/>
    </location>
</feature>
<feature type="signal peptide" evidence="8">
    <location>
        <begin position="1"/>
        <end position="24"/>
    </location>
</feature>
<proteinExistence type="inferred from homology"/>
<evidence type="ECO:0000313" key="10">
    <source>
        <dbReference type="EMBL" id="AHI20705.1"/>
    </source>
</evidence>
<accession>A0ABN4CF48</accession>
<dbReference type="Pfam" id="PF10647">
    <property type="entry name" value="Gmad1"/>
    <property type="match status" value="1"/>
</dbReference>
<dbReference type="GeneID" id="82878257"/>
<evidence type="ECO:0000256" key="3">
    <source>
        <dbReference type="ARBA" id="ARBA00023136"/>
    </source>
</evidence>
<sequence length="563" mass="60463">MKRFIAALAITALSLSACSTLPSASDPQVLRSFSPQPEVDPAVGPTPGQEADLLVREFYSAAAIPSSDYSAARSFLSPEAAENWNPEESMRIVDLIELTSQNTQGSNQRTFTVRGSVIGSIASGGSYVPENSGYETTIRMEQVDGEWRITDLPDGVVFERTELRNHYQPLPVYFYRQTGSVLVTDRRWLFGSQTSLDAQLITLLLEGPSARIAPATTTVVPEEATFVGVEDGVYNFAGMQNMSADDRLRFAAELVWTLSHAGVQEPYSVTADGAPLVENLESMTTDDFAEYNPRVASNSVAPLYALNDGNILQVSGNAAEPLEGSLGDSGNIESADISANGVVAAVRREGDESQLIFGEVEGQPEEALQAETISRPTFENAGQAAWAVVEGDEIMRLVRSPQTGEVTTTRVDKSELDDIDGEISVIRLSNSGAQAAMIIGGEVYIGVVERQRSGDFRLTNVYNPASELGGTALSLDWQADGSLVVGTSTQETPVWRVEQDGSSVSTLPSGNITIPVVSIAASPSTLYITDYHAMLQLPVETESTYWREVPGMQGLRSAPIVAN</sequence>